<evidence type="ECO:0000313" key="2">
    <source>
        <dbReference type="EMBL" id="CRY69607.1"/>
    </source>
</evidence>
<sequence>MTFRELDKIIIATGRKGDAQLLLSLLLDSFDNGIECVDIDTVIAETGLKNPNVSAVTNKLKDLGALTILYKDMRSKDGLFSEVRNGRWSKAYYKLPPVILQLYRRG</sequence>
<dbReference type="Proteomes" id="UP000045840">
    <property type="component" value="Unassembled WGS sequence"/>
</dbReference>
<dbReference type="STRING" id="1288385.ERS137968_04759"/>
<proteinExistence type="predicted"/>
<keyword evidence="3" id="KW-1185">Reference proteome</keyword>
<dbReference type="Proteomes" id="UP000044625">
    <property type="component" value="Unassembled WGS sequence"/>
</dbReference>
<dbReference type="AlphaFoldDB" id="A0A0T9RKY4"/>
<dbReference type="EMBL" id="CWJL01000073">
    <property type="protein sequence ID" value="CRY69607.1"/>
    <property type="molecule type" value="Genomic_DNA"/>
</dbReference>
<protein>
    <submittedName>
        <fullName evidence="1">Uncharacterized protein</fullName>
    </submittedName>
</protein>
<evidence type="ECO:0000313" key="1">
    <source>
        <dbReference type="EMBL" id="CNI68965.1"/>
    </source>
</evidence>
<dbReference type="RefSeq" id="WP_049615413.1">
    <property type="nucleotide sequence ID" value="NZ_CAWMMU010000073.1"/>
</dbReference>
<dbReference type="EMBL" id="CQAZ01000102">
    <property type="protein sequence ID" value="CNI68965.1"/>
    <property type="molecule type" value="Genomic_DNA"/>
</dbReference>
<gene>
    <name evidence="1" type="ORF">ERS008529_04684</name>
    <name evidence="2" type="ORF">ERS137968_04759</name>
</gene>
<dbReference type="OrthoDB" id="6509139at2"/>
<evidence type="ECO:0000313" key="3">
    <source>
        <dbReference type="Proteomes" id="UP000044625"/>
    </source>
</evidence>
<reference evidence="1" key="2">
    <citation type="submission" date="2015-03" db="EMBL/GenBank/DDBJ databases">
        <authorList>
            <person name="Murphy D."/>
        </authorList>
    </citation>
    <scope>NUCLEOTIDE SEQUENCE [LARGE SCALE GENOMIC DNA]</scope>
    <source>
        <strain evidence="1">A125KOH2</strain>
    </source>
</reference>
<reference evidence="4" key="3">
    <citation type="submission" date="2015-03" db="EMBL/GenBank/DDBJ databases">
        <authorList>
            <consortium name="Pathogen Informatics"/>
        </authorList>
    </citation>
    <scope>NUCLEOTIDE SEQUENCE [LARGE SCALE GENOMIC DNA]</scope>
    <source>
        <strain evidence="4">A125KOH2</strain>
    </source>
</reference>
<evidence type="ECO:0000313" key="4">
    <source>
        <dbReference type="Proteomes" id="UP000045840"/>
    </source>
</evidence>
<organism evidence="1 4">
    <name type="scientific">Yersinia pekkanenii</name>
    <dbReference type="NCBI Taxonomy" id="1288385"/>
    <lineage>
        <taxon>Bacteria</taxon>
        <taxon>Pseudomonadati</taxon>
        <taxon>Pseudomonadota</taxon>
        <taxon>Gammaproteobacteria</taxon>
        <taxon>Enterobacterales</taxon>
        <taxon>Yersiniaceae</taxon>
        <taxon>Yersinia</taxon>
    </lineage>
</organism>
<reference evidence="2 3" key="1">
    <citation type="submission" date="2015-03" db="EMBL/GenBank/DDBJ databases">
        <authorList>
            <consortium name="Pathogen Informatics"/>
            <person name="Murphy D."/>
        </authorList>
    </citation>
    <scope>NUCLEOTIDE SEQUENCE [LARGE SCALE GENOMIC DNA]</scope>
    <source>
        <strain evidence="3">type strain: CIP110230</strain>
        <strain evidence="2">Type strain: CIP110230</strain>
    </source>
</reference>
<name>A0A0T9RKY4_9GAMM</name>
<accession>A0A0T9RKY4</accession>